<protein>
    <submittedName>
        <fullName evidence="2">Uncharacterized protein</fullName>
    </submittedName>
</protein>
<dbReference type="EMBL" id="OM869696">
    <property type="protein sequence ID" value="UPW41922.1"/>
    <property type="molecule type" value="Genomic_DNA"/>
</dbReference>
<evidence type="ECO:0000256" key="1">
    <source>
        <dbReference type="SAM" id="MobiDB-lite"/>
    </source>
</evidence>
<sequence>MKIRTIYQPAVVPAHSTTKEVLTVPCDAPSIQELYERAAKGEDLGGTYDELEPDSSFDMVHDPDYQDELLVKSTLMNETERIKGAATKVASKRKRAKTVTPSPADNQQVATPSDTEGPKDTTSASSAK</sequence>
<feature type="region of interest" description="Disordered" evidence="1">
    <location>
        <begin position="80"/>
        <end position="128"/>
    </location>
</feature>
<reference evidence="2" key="1">
    <citation type="submission" date="2022-02" db="EMBL/GenBank/DDBJ databases">
        <title>Towards deciphering the DNA virus diversity associated with rodent species in the families Cricetidae and Heteromyidae.</title>
        <authorList>
            <person name="Lund M."/>
            <person name="Larsen B.B."/>
            <person name="Gryseels S."/>
            <person name="Kraberger S."/>
            <person name="Rowsey D.M."/>
            <person name="Steger L."/>
            <person name="Yule K.M."/>
            <person name="Upham N.S."/>
            <person name="Worobey M."/>
            <person name="Van Doorslaer K."/>
            <person name="Varsani A."/>
        </authorList>
    </citation>
    <scope>NUCLEOTIDE SEQUENCE</scope>
    <source>
        <strain evidence="2">NeonRodF1_68</strain>
    </source>
</reference>
<organism evidence="2">
    <name type="scientific">Dipodfec virus RodF1_68</name>
    <dbReference type="NCBI Taxonomy" id="2929308"/>
    <lineage>
        <taxon>Viruses</taxon>
        <taxon>Monodnaviria</taxon>
        <taxon>Sangervirae</taxon>
        <taxon>Phixviricota</taxon>
        <taxon>Malgrandaviricetes</taxon>
        <taxon>Petitvirales</taxon>
        <taxon>Microviridae</taxon>
    </lineage>
</organism>
<accession>A0A976R7W4</accession>
<feature type="compositionally biased region" description="Polar residues" evidence="1">
    <location>
        <begin position="99"/>
        <end position="128"/>
    </location>
</feature>
<proteinExistence type="predicted"/>
<evidence type="ECO:0000313" key="2">
    <source>
        <dbReference type="EMBL" id="UPW41922.1"/>
    </source>
</evidence>
<name>A0A976R7W4_9VIRU</name>